<evidence type="ECO:0000313" key="2">
    <source>
        <dbReference type="EMBL" id="CCJ29899.1"/>
    </source>
</evidence>
<dbReference type="Gene3D" id="1.10.555.10">
    <property type="entry name" value="Rho GTPase activation protein"/>
    <property type="match status" value="1"/>
</dbReference>
<dbReference type="GO" id="GO:0005096">
    <property type="term" value="F:GTPase activator activity"/>
    <property type="evidence" value="ECO:0007669"/>
    <property type="project" value="UniProtKB-ARBA"/>
</dbReference>
<dbReference type="InterPro" id="IPR000198">
    <property type="entry name" value="RhoGAP_dom"/>
</dbReference>
<feature type="domain" description="Rho-GAP" evidence="1">
    <location>
        <begin position="1"/>
        <end position="69"/>
    </location>
</feature>
<evidence type="ECO:0000259" key="1">
    <source>
        <dbReference type="PROSITE" id="PS50238"/>
    </source>
</evidence>
<dbReference type="PROSITE" id="PS50238">
    <property type="entry name" value="RHOGAP"/>
    <property type="match status" value="1"/>
</dbReference>
<dbReference type="VEuPathDB" id="FungiDB:PNEJI1_003851"/>
<proteinExistence type="predicted"/>
<accession>L0PCV3</accession>
<dbReference type="SUPFAM" id="SSF48350">
    <property type="entry name" value="GTPase activation domain, GAP"/>
    <property type="match status" value="1"/>
</dbReference>
<dbReference type="STRING" id="1209962.L0PCV3"/>
<dbReference type="InterPro" id="IPR008936">
    <property type="entry name" value="Rho_GTPase_activation_prot"/>
</dbReference>
<dbReference type="GO" id="GO:0005938">
    <property type="term" value="C:cell cortex"/>
    <property type="evidence" value="ECO:0007669"/>
    <property type="project" value="UniProtKB-ARBA"/>
</dbReference>
<name>L0PCV3_PNEJI</name>
<evidence type="ECO:0000313" key="3">
    <source>
        <dbReference type="Proteomes" id="UP000010422"/>
    </source>
</evidence>
<dbReference type="GO" id="GO:0032153">
    <property type="term" value="C:cell division site"/>
    <property type="evidence" value="ECO:0007669"/>
    <property type="project" value="UniProtKB-ARBA"/>
</dbReference>
<gene>
    <name evidence="2" type="ORF">PNEJI1_003851</name>
</gene>
<dbReference type="InParanoid" id="L0PCV3"/>
<dbReference type="EMBL" id="CAKM01000221">
    <property type="protein sequence ID" value="CCJ29899.1"/>
    <property type="molecule type" value="Genomic_DNA"/>
</dbReference>
<feature type="non-terminal residue" evidence="2">
    <location>
        <position position="137"/>
    </location>
</feature>
<comment type="caution">
    <text evidence="2">The sequence shown here is derived from an EMBL/GenBank/DDBJ whole genome shotgun (WGS) entry which is preliminary data.</text>
</comment>
<organism evidence="3">
    <name type="scientific">Pneumocystis jirovecii</name>
    <name type="common">Human pneumocystis pneumonia agent</name>
    <dbReference type="NCBI Taxonomy" id="42068"/>
    <lineage>
        <taxon>Eukaryota</taxon>
        <taxon>Fungi</taxon>
        <taxon>Dikarya</taxon>
        <taxon>Ascomycota</taxon>
        <taxon>Taphrinomycotina</taxon>
        <taxon>Pneumocystomycetes</taxon>
        <taxon>Pneumocystaceae</taxon>
        <taxon>Pneumocystis</taxon>
    </lineage>
</organism>
<protein>
    <recommendedName>
        <fullName evidence="1">Rho-GAP domain-containing protein</fullName>
    </recommendedName>
</protein>
<dbReference type="AlphaFoldDB" id="L0PCV3"/>
<dbReference type="Proteomes" id="UP000010422">
    <property type="component" value="Unassembled WGS sequence"/>
</dbReference>
<sequence length="137" mass="16005">MEAIFLFLNWVASFANINKESGNKMDIYNLATVITPDILYSKNRKTRVDEAILAIKVVYTLIEFIDKFSLVPTDLLSTLHDLCMLIKNPDLNIKDMLKEYEKILEINSLKNAKLSPIKKQKKRDGSEHFYKYQQLFK</sequence>
<dbReference type="GO" id="GO:0007165">
    <property type="term" value="P:signal transduction"/>
    <property type="evidence" value="ECO:0007669"/>
    <property type="project" value="InterPro"/>
</dbReference>
<reference evidence="2 3" key="1">
    <citation type="journal article" date="2012" name="MBio">
        <title>De novo assembly of the Pneumocystis jirovecii genome from a single bronchoalveolar lavage fluid specimen from a patient.</title>
        <authorList>
            <person name="Cisse O.H."/>
            <person name="Pagni M."/>
            <person name="Hauser P.M."/>
        </authorList>
    </citation>
    <scope>NUCLEOTIDE SEQUENCE [LARGE SCALE GENOMIC DNA]</scope>
    <source>
        <strain evidence="2 3">SE8</strain>
    </source>
</reference>